<name>A0AAN6LWN7_9PLEO</name>
<feature type="region of interest" description="Disordered" evidence="8">
    <location>
        <begin position="1"/>
        <end position="49"/>
    </location>
</feature>
<feature type="compositionally biased region" description="Polar residues" evidence="8">
    <location>
        <begin position="627"/>
        <end position="644"/>
    </location>
</feature>
<feature type="region of interest" description="Disordered" evidence="8">
    <location>
        <begin position="621"/>
        <end position="644"/>
    </location>
</feature>
<evidence type="ECO:0000256" key="2">
    <source>
        <dbReference type="ARBA" id="ARBA00010896"/>
    </source>
</evidence>
<dbReference type="InterPro" id="IPR009057">
    <property type="entry name" value="Homeodomain-like_sf"/>
</dbReference>
<dbReference type="AlphaFoldDB" id="A0AAN6LWN7"/>
<evidence type="ECO:0000256" key="8">
    <source>
        <dbReference type="SAM" id="MobiDB-lite"/>
    </source>
</evidence>
<protein>
    <recommendedName>
        <fullName evidence="9">Homeobox domain-containing protein</fullName>
    </recommendedName>
</protein>
<dbReference type="EMBL" id="WVTA01000010">
    <property type="protein sequence ID" value="KAK3203611.1"/>
    <property type="molecule type" value="Genomic_DNA"/>
</dbReference>
<comment type="subcellular location">
    <subcellularLocation>
        <location evidence="1 6 7">Nucleus</location>
    </subcellularLocation>
</comment>
<sequence>MQSYPTSGDAAMQRPHSAQATTPQPKPTGPPGKPPTADVKPRLTKEQHDILERHFQQHHKPSTSTKKGFADNLGVPLDKINNWFQNRRAKVKQDAKKLMNQQYMQMGIYPQQPMQGAPQMPMNVPVTMGHYPQQHMDQSQSHLSVAPGYFPVTADISPATIPVQGMEGPSALDIGPAQQQMMIPHYDSQQSLRSIPEADRSGSYHPNAVLQHFIAARDGSSYMQTGNVPMQPQPQQNYNYEGNTPNGLPSESQYSMTMNYPAVDMPEDDQCNSFNEYLSYLPYISTKQDSLNMNPGSLSADDSPFSGAQSNGTNPSSVEPNPGSVASLTSKYSGWTDTNGDLDNKQEDGPEDLFSYAMPQASVSDANFCFPHNQGQNYSIYSHSNASAHAILSSPHHSGRSLSTGPTDFEAPNFGDDLFTRRNSSTSNLASTIEGIHIQSSTPEGFKSPMQSSIAARRQKRPTALNSNTLRSASYSGGMPSPGNNNGDHTLRRIRSSGIGNSGRVQKPQPSSAQRSPMSLSFSEAASSPKFQRAMSSSSITTVGHAGTRGPPTPQTPNDRPFPSWQSNPVYRHPPSMPDHSSPESFGTSWVTDAATGAIMNSESPPSLEAAQLHQARLGTDMYRDTPPQSAPATQQGFPNNNLMQPPKMRAAFHSSTDLTLQHPKPSHFRRPSLPVDSQGQTEDPNAMYASSYGGFKYEDFNSISLSGIQHNVPFAPPVSAMPDFLVNQYIPPGDGIHGHMRRTTAPEAKNYIFANQGPRDFRTSS</sequence>
<dbReference type="GO" id="GO:0000981">
    <property type="term" value="F:DNA-binding transcription factor activity, RNA polymerase II-specific"/>
    <property type="evidence" value="ECO:0007669"/>
    <property type="project" value="InterPro"/>
</dbReference>
<feature type="region of interest" description="Disordered" evidence="8">
    <location>
        <begin position="436"/>
        <end position="589"/>
    </location>
</feature>
<proteinExistence type="inferred from homology"/>
<keyword evidence="11" id="KW-1185">Reference proteome</keyword>
<evidence type="ECO:0000259" key="9">
    <source>
        <dbReference type="PROSITE" id="PS50071"/>
    </source>
</evidence>
<feature type="DNA-binding region" description="Homeobox" evidence="6">
    <location>
        <begin position="36"/>
        <end position="95"/>
    </location>
</feature>
<dbReference type="PANTHER" id="PTHR24341">
    <property type="entry name" value="HOMEOBOX PROTEIN ENGRAILED"/>
    <property type="match status" value="1"/>
</dbReference>
<evidence type="ECO:0000256" key="1">
    <source>
        <dbReference type="ARBA" id="ARBA00004123"/>
    </source>
</evidence>
<dbReference type="InterPro" id="IPR001356">
    <property type="entry name" value="HD"/>
</dbReference>
<evidence type="ECO:0000256" key="3">
    <source>
        <dbReference type="ARBA" id="ARBA00023125"/>
    </source>
</evidence>
<feature type="compositionally biased region" description="Polar residues" evidence="8">
    <location>
        <begin position="464"/>
        <end position="475"/>
    </location>
</feature>
<evidence type="ECO:0000313" key="11">
    <source>
        <dbReference type="Proteomes" id="UP001280581"/>
    </source>
</evidence>
<comment type="similarity">
    <text evidence="2">Belongs to the engrailed homeobox family.</text>
</comment>
<dbReference type="CDD" id="cd00086">
    <property type="entry name" value="homeodomain"/>
    <property type="match status" value="1"/>
</dbReference>
<accession>A0AAN6LWN7</accession>
<dbReference type="GO" id="GO:0003677">
    <property type="term" value="F:DNA binding"/>
    <property type="evidence" value="ECO:0007669"/>
    <property type="project" value="UniProtKB-UniRule"/>
</dbReference>
<keyword evidence="3 6" id="KW-0238">DNA-binding</keyword>
<dbReference type="InterPro" id="IPR017970">
    <property type="entry name" value="Homeobox_CS"/>
</dbReference>
<feature type="compositionally biased region" description="Polar residues" evidence="8">
    <location>
        <begin position="508"/>
        <end position="542"/>
    </location>
</feature>
<keyword evidence="4 6" id="KW-0371">Homeobox</keyword>
<gene>
    <name evidence="10" type="ORF">GRF29_106g94555</name>
</gene>
<feature type="compositionally biased region" description="Basic and acidic residues" evidence="8">
    <location>
        <begin position="39"/>
        <end position="49"/>
    </location>
</feature>
<dbReference type="GO" id="GO:0016586">
    <property type="term" value="C:RSC-type complex"/>
    <property type="evidence" value="ECO:0007669"/>
    <property type="project" value="TreeGrafter"/>
</dbReference>
<dbReference type="PANTHER" id="PTHR24341:SF6">
    <property type="entry name" value="HOMEOBOX PROTEIN INVECTED"/>
    <property type="match status" value="1"/>
</dbReference>
<evidence type="ECO:0000256" key="5">
    <source>
        <dbReference type="ARBA" id="ARBA00023242"/>
    </source>
</evidence>
<dbReference type="Proteomes" id="UP001280581">
    <property type="component" value="Unassembled WGS sequence"/>
</dbReference>
<feature type="domain" description="Homeobox" evidence="9">
    <location>
        <begin position="34"/>
        <end position="94"/>
    </location>
</feature>
<comment type="caution">
    <text evidence="10">The sequence shown here is derived from an EMBL/GenBank/DDBJ whole genome shotgun (WGS) entry which is preliminary data.</text>
</comment>
<feature type="compositionally biased region" description="Pro residues" evidence="8">
    <location>
        <begin position="24"/>
        <end position="34"/>
    </location>
</feature>
<feature type="compositionally biased region" description="Polar residues" evidence="8">
    <location>
        <begin position="306"/>
        <end position="341"/>
    </location>
</feature>
<dbReference type="PROSITE" id="PS50071">
    <property type="entry name" value="HOMEOBOX_2"/>
    <property type="match status" value="1"/>
</dbReference>
<organism evidence="10 11">
    <name type="scientific">Pseudopithomyces chartarum</name>
    <dbReference type="NCBI Taxonomy" id="1892770"/>
    <lineage>
        <taxon>Eukaryota</taxon>
        <taxon>Fungi</taxon>
        <taxon>Dikarya</taxon>
        <taxon>Ascomycota</taxon>
        <taxon>Pezizomycotina</taxon>
        <taxon>Dothideomycetes</taxon>
        <taxon>Pleosporomycetidae</taxon>
        <taxon>Pleosporales</taxon>
        <taxon>Massarineae</taxon>
        <taxon>Didymosphaeriaceae</taxon>
        <taxon>Pseudopithomyces</taxon>
    </lineage>
</organism>
<dbReference type="Gene3D" id="1.10.10.60">
    <property type="entry name" value="Homeodomain-like"/>
    <property type="match status" value="1"/>
</dbReference>
<dbReference type="PROSITE" id="PS00027">
    <property type="entry name" value="HOMEOBOX_1"/>
    <property type="match status" value="1"/>
</dbReference>
<evidence type="ECO:0000256" key="7">
    <source>
        <dbReference type="RuleBase" id="RU000682"/>
    </source>
</evidence>
<keyword evidence="5 6" id="KW-0539">Nucleus</keyword>
<dbReference type="SMART" id="SM00389">
    <property type="entry name" value="HOX"/>
    <property type="match status" value="1"/>
</dbReference>
<dbReference type="InterPro" id="IPR050720">
    <property type="entry name" value="Engrailed_Homeobox_TFs"/>
</dbReference>
<reference evidence="10 11" key="1">
    <citation type="submission" date="2021-02" db="EMBL/GenBank/DDBJ databases">
        <title>Genome assembly of Pseudopithomyces chartarum.</title>
        <authorList>
            <person name="Jauregui R."/>
            <person name="Singh J."/>
            <person name="Voisey C."/>
        </authorList>
    </citation>
    <scope>NUCLEOTIDE SEQUENCE [LARGE SCALE GENOMIC DNA]</scope>
    <source>
        <strain evidence="10 11">AGR01</strain>
    </source>
</reference>
<feature type="region of interest" description="Disordered" evidence="8">
    <location>
        <begin position="393"/>
        <end position="416"/>
    </location>
</feature>
<feature type="compositionally biased region" description="Low complexity" evidence="8">
    <location>
        <begin position="476"/>
        <end position="487"/>
    </location>
</feature>
<dbReference type="SUPFAM" id="SSF46689">
    <property type="entry name" value="Homeodomain-like"/>
    <property type="match status" value="1"/>
</dbReference>
<evidence type="ECO:0000256" key="6">
    <source>
        <dbReference type="PROSITE-ProRule" id="PRU00108"/>
    </source>
</evidence>
<evidence type="ECO:0000256" key="4">
    <source>
        <dbReference type="ARBA" id="ARBA00023155"/>
    </source>
</evidence>
<feature type="region of interest" description="Disordered" evidence="8">
    <location>
        <begin position="292"/>
        <end position="352"/>
    </location>
</feature>
<dbReference type="Pfam" id="PF00046">
    <property type="entry name" value="Homeodomain"/>
    <property type="match status" value="1"/>
</dbReference>
<evidence type="ECO:0000313" key="10">
    <source>
        <dbReference type="EMBL" id="KAK3203611.1"/>
    </source>
</evidence>
<feature type="region of interest" description="Disordered" evidence="8">
    <location>
        <begin position="663"/>
        <end position="684"/>
    </location>
</feature>
<feature type="compositionally biased region" description="Polar residues" evidence="8">
    <location>
        <begin position="438"/>
        <end position="454"/>
    </location>
</feature>